<comment type="caution">
    <text evidence="1">The sequence shown here is derived from an EMBL/GenBank/DDBJ whole genome shotgun (WGS) entry which is preliminary data.</text>
</comment>
<evidence type="ECO:0000313" key="1">
    <source>
        <dbReference type="EMBL" id="PTW49329.1"/>
    </source>
</evidence>
<reference evidence="1 2" key="1">
    <citation type="submission" date="2018-04" db="EMBL/GenBank/DDBJ databases">
        <title>Genomic Encyclopedia of Type Strains, Phase III (KMG-III): the genomes of soil and plant-associated and newly described type strains.</title>
        <authorList>
            <person name="Whitman W."/>
        </authorList>
    </citation>
    <scope>NUCLEOTIDE SEQUENCE [LARGE SCALE GENOMIC DNA]</scope>
    <source>
        <strain evidence="1 2">MA-olki</strain>
    </source>
</reference>
<dbReference type="GeneID" id="91004905"/>
<dbReference type="Pfam" id="PF05930">
    <property type="entry name" value="Phage_AlpA"/>
    <property type="match status" value="1"/>
</dbReference>
<dbReference type="InterPro" id="IPR010260">
    <property type="entry name" value="AlpA"/>
</dbReference>
<organism evidence="1 2">
    <name type="scientific">Sphingomonas faeni</name>
    <dbReference type="NCBI Taxonomy" id="185950"/>
    <lineage>
        <taxon>Bacteria</taxon>
        <taxon>Pseudomonadati</taxon>
        <taxon>Pseudomonadota</taxon>
        <taxon>Alphaproteobacteria</taxon>
        <taxon>Sphingomonadales</taxon>
        <taxon>Sphingomonadaceae</taxon>
        <taxon>Sphingomonas</taxon>
    </lineage>
</organism>
<dbReference type="Proteomes" id="UP000244013">
    <property type="component" value="Unassembled WGS sequence"/>
</dbReference>
<proteinExistence type="predicted"/>
<accession>A0A2T5UCU3</accession>
<protein>
    <submittedName>
        <fullName evidence="1">CP4-57 regulatory protein AlpA</fullName>
    </submittedName>
</protein>
<dbReference type="AlphaFoldDB" id="A0A2T5UCU3"/>
<sequence>MTEYLTLTEVVALLPVSRATFFRTTRNDPNFPKAEKIGAREVWHKDEIEEYAGLKWYAVELPEEEHADYDDINSFNIDLYERETELYIYNRMADAIAAKMSADAPIRLVDISHLRKQIEAVFAARESEDADDIAAREGDLDYAYCSEHEEA</sequence>
<dbReference type="RefSeq" id="WP_107952305.1">
    <property type="nucleotide sequence ID" value="NZ_QAYE01000001.1"/>
</dbReference>
<dbReference type="OrthoDB" id="1525365at2"/>
<evidence type="ECO:0000313" key="2">
    <source>
        <dbReference type="Proteomes" id="UP000244013"/>
    </source>
</evidence>
<name>A0A2T5UCU3_9SPHN</name>
<dbReference type="EMBL" id="QAYE01000001">
    <property type="protein sequence ID" value="PTW49329.1"/>
    <property type="molecule type" value="Genomic_DNA"/>
</dbReference>
<gene>
    <name evidence="1" type="ORF">C8J25_101837</name>
</gene>